<dbReference type="KEGG" id="cle:Clole_4010"/>
<evidence type="ECO:0000313" key="1">
    <source>
        <dbReference type="EMBL" id="ADZ85688.1"/>
    </source>
</evidence>
<dbReference type="STRING" id="642492.Clole_4010"/>
<gene>
    <name evidence="1" type="ordered locus">Clole_4010</name>
</gene>
<keyword evidence="2" id="KW-1185">Reference proteome</keyword>
<dbReference type="RefSeq" id="WP_013658961.1">
    <property type="nucleotide sequence ID" value="NC_015275.1"/>
</dbReference>
<sequence>MELVGKAIKHVTFGRGVITNRTDNILTVDFAGNHKKFLFPDAFSRFISITDEEGQAYVGKILDDISKIKNAEQLEQERLQRMLFLKVAPESQAAFGFMENSRNTVLKSWSVFAGNYLSGYSKGTPKVPTRLKLNSACLLTECPAGCLEEERRIIGAFMVKDDFEGKYCEDGIIPSHETYRILLNDKDGELLFWDYFSSTTRSPRWGRMEMKYFSNLQMKCILNDMQKIITDPLQRETASNFYRYFCKVNRLSTTEEES</sequence>
<dbReference type="HOGENOM" id="CLU_992706_0_0_9"/>
<dbReference type="Proteomes" id="UP000008467">
    <property type="component" value="Chromosome"/>
</dbReference>
<proteinExistence type="predicted"/>
<dbReference type="AlphaFoldDB" id="F2JL43"/>
<dbReference type="EMBL" id="CP002582">
    <property type="protein sequence ID" value="ADZ85688.1"/>
    <property type="molecule type" value="Genomic_DNA"/>
</dbReference>
<evidence type="ECO:0000313" key="2">
    <source>
        <dbReference type="Proteomes" id="UP000008467"/>
    </source>
</evidence>
<reference evidence="1 2" key="1">
    <citation type="journal article" date="2011" name="J. Bacteriol.">
        <title>Complete genome sequence of the cellulose-degrading bacterium Cellulosilyticum lentocellum.</title>
        <authorList>
            <consortium name="US DOE Joint Genome Institute"/>
            <person name="Miller D.A."/>
            <person name="Suen G."/>
            <person name="Bruce D."/>
            <person name="Copeland A."/>
            <person name="Cheng J.F."/>
            <person name="Detter C."/>
            <person name="Goodwin L.A."/>
            <person name="Han C.S."/>
            <person name="Hauser L.J."/>
            <person name="Land M.L."/>
            <person name="Lapidus A."/>
            <person name="Lucas S."/>
            <person name="Meincke L."/>
            <person name="Pitluck S."/>
            <person name="Tapia R."/>
            <person name="Teshima H."/>
            <person name="Woyke T."/>
            <person name="Fox B.G."/>
            <person name="Angert E.R."/>
            <person name="Currie C.R."/>
        </authorList>
    </citation>
    <scope>NUCLEOTIDE SEQUENCE [LARGE SCALE GENOMIC DNA]</scope>
    <source>
        <strain evidence="2">ATCC 49066 / DSM 5427 / NCIMB 11756 / RHM5</strain>
    </source>
</reference>
<protein>
    <submittedName>
        <fullName evidence="1">Uncharacterized protein</fullName>
    </submittedName>
</protein>
<accession>F2JL43</accession>
<organism evidence="1 2">
    <name type="scientific">Cellulosilyticum lentocellum (strain ATCC 49066 / DSM 5427 / NCIMB 11756 / RHM5)</name>
    <name type="common">Clostridium lentocellum</name>
    <dbReference type="NCBI Taxonomy" id="642492"/>
    <lineage>
        <taxon>Bacteria</taxon>
        <taxon>Bacillati</taxon>
        <taxon>Bacillota</taxon>
        <taxon>Clostridia</taxon>
        <taxon>Lachnospirales</taxon>
        <taxon>Cellulosilyticaceae</taxon>
        <taxon>Cellulosilyticum</taxon>
    </lineage>
</organism>
<name>F2JL43_CELLD</name>
<dbReference type="eggNOG" id="ENOG502Z8SQ">
    <property type="taxonomic scope" value="Bacteria"/>
</dbReference>